<feature type="region of interest" description="Disordered" evidence="1">
    <location>
        <begin position="24"/>
        <end position="57"/>
    </location>
</feature>
<dbReference type="AlphaFoldDB" id="N1JAD6"/>
<feature type="compositionally biased region" description="Low complexity" evidence="1">
    <location>
        <begin position="24"/>
        <end position="35"/>
    </location>
</feature>
<feature type="signal peptide" evidence="2">
    <location>
        <begin position="1"/>
        <end position="22"/>
    </location>
</feature>
<evidence type="ECO:0000313" key="4">
    <source>
        <dbReference type="Proteomes" id="UP000015441"/>
    </source>
</evidence>
<evidence type="ECO:0000256" key="2">
    <source>
        <dbReference type="SAM" id="SignalP"/>
    </source>
</evidence>
<dbReference type="Proteomes" id="UP000015441">
    <property type="component" value="Unassembled WGS sequence"/>
</dbReference>
<feature type="compositionally biased region" description="Polar residues" evidence="1">
    <location>
        <begin position="114"/>
        <end position="126"/>
    </location>
</feature>
<dbReference type="InParanoid" id="N1JAD6"/>
<accession>N1JAD6</accession>
<evidence type="ECO:0000256" key="1">
    <source>
        <dbReference type="SAM" id="MobiDB-lite"/>
    </source>
</evidence>
<reference evidence="3 4" key="1">
    <citation type="journal article" date="2010" name="Science">
        <title>Genome expansion and gene loss in powdery mildew fungi reveal tradeoffs in extreme parasitism.</title>
        <authorList>
            <person name="Spanu P.D."/>
            <person name="Abbott J.C."/>
            <person name="Amselem J."/>
            <person name="Burgis T.A."/>
            <person name="Soanes D.M."/>
            <person name="Stueber K."/>
            <person name="Ver Loren van Themaat E."/>
            <person name="Brown J.K.M."/>
            <person name="Butcher S.A."/>
            <person name="Gurr S.J."/>
            <person name="Lebrun M.-H."/>
            <person name="Ridout C.J."/>
            <person name="Schulze-Lefert P."/>
            <person name="Talbot N.J."/>
            <person name="Ahmadinejad N."/>
            <person name="Ametz C."/>
            <person name="Barton G.R."/>
            <person name="Benjdia M."/>
            <person name="Bidzinski P."/>
            <person name="Bindschedler L.V."/>
            <person name="Both M."/>
            <person name="Brewer M.T."/>
            <person name="Cadle-Davidson L."/>
            <person name="Cadle-Davidson M.M."/>
            <person name="Collemare J."/>
            <person name="Cramer R."/>
            <person name="Frenkel O."/>
            <person name="Godfrey D."/>
            <person name="Harriman J."/>
            <person name="Hoede C."/>
            <person name="King B.C."/>
            <person name="Klages S."/>
            <person name="Kleemann J."/>
            <person name="Knoll D."/>
            <person name="Koti P.S."/>
            <person name="Kreplak J."/>
            <person name="Lopez-Ruiz F.J."/>
            <person name="Lu X."/>
            <person name="Maekawa T."/>
            <person name="Mahanil S."/>
            <person name="Micali C."/>
            <person name="Milgroom M.G."/>
            <person name="Montana G."/>
            <person name="Noir S."/>
            <person name="O'Connell R.J."/>
            <person name="Oberhaensli S."/>
            <person name="Parlange F."/>
            <person name="Pedersen C."/>
            <person name="Quesneville H."/>
            <person name="Reinhardt R."/>
            <person name="Rott M."/>
            <person name="Sacristan S."/>
            <person name="Schmidt S.M."/>
            <person name="Schoen M."/>
            <person name="Skamnioti P."/>
            <person name="Sommer H."/>
            <person name="Stephens A."/>
            <person name="Takahara H."/>
            <person name="Thordal-Christensen H."/>
            <person name="Vigouroux M."/>
            <person name="Wessling R."/>
            <person name="Wicker T."/>
            <person name="Panstruga R."/>
        </authorList>
    </citation>
    <scope>NUCLEOTIDE SEQUENCE [LARGE SCALE GENOMIC DNA]</scope>
    <source>
        <strain evidence="3">DH14</strain>
    </source>
</reference>
<protein>
    <submittedName>
        <fullName evidence="3">CSEP0390 putative effector protein</fullName>
    </submittedName>
</protein>
<keyword evidence="4" id="KW-1185">Reference proteome</keyword>
<gene>
    <name evidence="3" type="ORF">BGHDH14_bghG003813000001001</name>
</gene>
<feature type="compositionally biased region" description="Basic and acidic residues" evidence="1">
    <location>
        <begin position="162"/>
        <end position="171"/>
    </location>
</feature>
<evidence type="ECO:0000313" key="3">
    <source>
        <dbReference type="EMBL" id="CCU77536.1"/>
    </source>
</evidence>
<feature type="region of interest" description="Disordered" evidence="1">
    <location>
        <begin position="113"/>
        <end position="171"/>
    </location>
</feature>
<organism evidence="3 4">
    <name type="scientific">Blumeria graminis f. sp. hordei (strain DH14)</name>
    <name type="common">Barley powdery mildew</name>
    <name type="synonym">Oidium monilioides f. sp. hordei</name>
    <dbReference type="NCBI Taxonomy" id="546991"/>
    <lineage>
        <taxon>Eukaryota</taxon>
        <taxon>Fungi</taxon>
        <taxon>Dikarya</taxon>
        <taxon>Ascomycota</taxon>
        <taxon>Pezizomycotina</taxon>
        <taxon>Leotiomycetes</taxon>
        <taxon>Erysiphales</taxon>
        <taxon>Erysiphaceae</taxon>
        <taxon>Blumeria</taxon>
        <taxon>Blumeria hordei</taxon>
    </lineage>
</organism>
<dbReference type="HOGENOM" id="CLU_1749329_0_0_1"/>
<keyword evidence="2" id="KW-0732">Signal</keyword>
<name>N1JAD6_BLUG1</name>
<sequence>MRASIFVTFILPLLAIAQVAPGAPDTPRAPDAPGAPGAPGPPGAPDTSITKTRTSTATRTRTITVSMVSSVIATVSMNRTAPVNTGAFPAWTTPSATNTNIAQNTNPAGGFARNSGTGSSPQTTQKLIPEGNAANVRGNEGLGFVQGKNRTTPSPLSDLEDSLSHDSIRKP</sequence>
<feature type="chain" id="PRO_5004106507" evidence="2">
    <location>
        <begin position="23"/>
        <end position="171"/>
    </location>
</feature>
<dbReference type="OrthoDB" id="10459545at2759"/>
<feature type="compositionally biased region" description="Low complexity" evidence="1">
    <location>
        <begin position="45"/>
        <end position="57"/>
    </location>
</feature>
<comment type="caution">
    <text evidence="3">The sequence shown here is derived from an EMBL/GenBank/DDBJ whole genome shotgun (WGS) entry which is preliminary data.</text>
</comment>
<dbReference type="EMBL" id="CAUH01003813">
    <property type="protein sequence ID" value="CCU77536.1"/>
    <property type="molecule type" value="Genomic_DNA"/>
</dbReference>
<proteinExistence type="predicted"/>